<evidence type="ECO:0000313" key="1">
    <source>
        <dbReference type="EMBL" id="QUS34798.1"/>
    </source>
</evidence>
<dbReference type="Proteomes" id="UP000679284">
    <property type="component" value="Chromosome"/>
</dbReference>
<accession>A0A8J8SJV6</accession>
<dbReference type="InterPro" id="IPR021955">
    <property type="entry name" value="DUF3572"/>
</dbReference>
<reference evidence="1" key="1">
    <citation type="submission" date="2020-01" db="EMBL/GenBank/DDBJ databases">
        <authorList>
            <person name="Yang Y."/>
            <person name="Kwon Y.M."/>
        </authorList>
    </citation>
    <scope>NUCLEOTIDE SEQUENCE</scope>
    <source>
        <strain evidence="1">PG104</strain>
    </source>
</reference>
<keyword evidence="2" id="KW-1185">Reference proteome</keyword>
<sequence>MKEDLPSRDAAERMALQALAWLAARPELLPDFLSATGASPGELRQAAAQPAFLGAVMDFILSDDAHVIAFCDMAGLPYTAPMRARAVLPGGDLPHWT</sequence>
<evidence type="ECO:0000313" key="2">
    <source>
        <dbReference type="Proteomes" id="UP000679284"/>
    </source>
</evidence>
<protein>
    <submittedName>
        <fullName evidence="1">DUF3572 family protein</fullName>
    </submittedName>
</protein>
<proteinExistence type="predicted"/>
<dbReference type="Pfam" id="PF12096">
    <property type="entry name" value="DUF3572"/>
    <property type="match status" value="1"/>
</dbReference>
<dbReference type="AlphaFoldDB" id="A0A8J8SJV6"/>
<dbReference type="RefSeq" id="WP_211784046.1">
    <property type="nucleotide sequence ID" value="NZ_CP047289.1"/>
</dbReference>
<dbReference type="KEGG" id="fap:GR316_00050"/>
<organism evidence="1 2">
    <name type="scientific">Falsirhodobacter algicola</name>
    <dbReference type="NCBI Taxonomy" id="2692330"/>
    <lineage>
        <taxon>Bacteria</taxon>
        <taxon>Pseudomonadati</taxon>
        <taxon>Pseudomonadota</taxon>
        <taxon>Alphaproteobacteria</taxon>
        <taxon>Rhodobacterales</taxon>
        <taxon>Paracoccaceae</taxon>
        <taxon>Falsirhodobacter</taxon>
    </lineage>
</organism>
<name>A0A8J8SJV6_9RHOB</name>
<gene>
    <name evidence="1" type="ORF">GR316_00050</name>
</gene>
<dbReference type="EMBL" id="CP047289">
    <property type="protein sequence ID" value="QUS34798.1"/>
    <property type="molecule type" value="Genomic_DNA"/>
</dbReference>